<sequence length="256" mass="28057">MNPPMPSVPVLSLPRVYHVGTLDPALRGVLHRSSQEGPCLSVSLCPESWVGIARLGGSPLFALERDEAAFLDVLAALRDPELRDVIVRWAESEGLIALREQYKAWRYDDETEEWSHFLFDARQQAEAEVDEFADGPDGGPAVEPHMGHVATEELARRLGCGPVDSLFAIDFAAILWAREAAPHYLGRTLDGVWFAEDYAPERLSAPRGGIFPEILSAWTALPVVWADVDDEEYLEAMPEAVLFPLAGSATPAPSAI</sequence>
<comment type="caution">
    <text evidence="1">The sequence shown here is derived from an EMBL/GenBank/DDBJ whole genome shotgun (WGS) entry which is preliminary data.</text>
</comment>
<evidence type="ECO:0000313" key="1">
    <source>
        <dbReference type="EMBL" id="GJD90739.1"/>
    </source>
</evidence>
<dbReference type="AlphaFoldDB" id="A0AAV4ZQD7"/>
<organism evidence="1 2">
    <name type="scientific">Methylobacterium hispanicum</name>
    <dbReference type="NCBI Taxonomy" id="270350"/>
    <lineage>
        <taxon>Bacteria</taxon>
        <taxon>Pseudomonadati</taxon>
        <taxon>Pseudomonadota</taxon>
        <taxon>Alphaproteobacteria</taxon>
        <taxon>Hyphomicrobiales</taxon>
        <taxon>Methylobacteriaceae</taxon>
        <taxon>Methylobacterium</taxon>
    </lineage>
</organism>
<keyword evidence="2" id="KW-1185">Reference proteome</keyword>
<evidence type="ECO:0000313" key="2">
    <source>
        <dbReference type="Proteomes" id="UP001055247"/>
    </source>
</evidence>
<dbReference type="Proteomes" id="UP001055247">
    <property type="component" value="Unassembled WGS sequence"/>
</dbReference>
<accession>A0AAV4ZQD7</accession>
<name>A0AAV4ZQD7_9HYPH</name>
<reference evidence="1" key="1">
    <citation type="journal article" date="2016" name="Front. Microbiol.">
        <title>Genome Sequence of the Piezophilic, Mesophilic Sulfate-Reducing Bacterium Desulfovibrio indicus J2T.</title>
        <authorList>
            <person name="Cao J."/>
            <person name="Maignien L."/>
            <person name="Shao Z."/>
            <person name="Alain K."/>
            <person name="Jebbar M."/>
        </authorList>
    </citation>
    <scope>NUCLEOTIDE SEQUENCE</scope>
    <source>
        <strain evidence="1">DSM 16372</strain>
    </source>
</reference>
<gene>
    <name evidence="1" type="ORF">BHAOGJBA_4281</name>
</gene>
<proteinExistence type="predicted"/>
<dbReference type="EMBL" id="BPQO01000020">
    <property type="protein sequence ID" value="GJD90739.1"/>
    <property type="molecule type" value="Genomic_DNA"/>
</dbReference>
<reference evidence="1" key="2">
    <citation type="submission" date="2021-08" db="EMBL/GenBank/DDBJ databases">
        <authorList>
            <person name="Tani A."/>
            <person name="Ola A."/>
            <person name="Ogura Y."/>
            <person name="Katsura K."/>
            <person name="Hayashi T."/>
        </authorList>
    </citation>
    <scope>NUCLEOTIDE SEQUENCE</scope>
    <source>
        <strain evidence="1">DSM 16372</strain>
    </source>
</reference>
<protein>
    <submittedName>
        <fullName evidence="1">Uncharacterized protein</fullName>
    </submittedName>
</protein>